<evidence type="ECO:0000256" key="3">
    <source>
        <dbReference type="ARBA" id="ARBA00023134"/>
    </source>
</evidence>
<dbReference type="Pfam" id="PF00071">
    <property type="entry name" value="Ras"/>
    <property type="match status" value="1"/>
</dbReference>
<dbReference type="InterPro" id="IPR027417">
    <property type="entry name" value="P-loop_NTPase"/>
</dbReference>
<dbReference type="EMBL" id="BMAT01010384">
    <property type="protein sequence ID" value="GFS25895.1"/>
    <property type="molecule type" value="Genomic_DNA"/>
</dbReference>
<evidence type="ECO:0000313" key="7">
    <source>
        <dbReference type="Proteomes" id="UP000762676"/>
    </source>
</evidence>
<dbReference type="AlphaFoldDB" id="A0AAV4JW00"/>
<dbReference type="GO" id="GO:0005525">
    <property type="term" value="F:GTP binding"/>
    <property type="evidence" value="ECO:0007669"/>
    <property type="project" value="UniProtKB-KW"/>
</dbReference>
<name>A0AAV4JW00_9GAST</name>
<dbReference type="PROSITE" id="PS51419">
    <property type="entry name" value="RAB"/>
    <property type="match status" value="1"/>
</dbReference>
<keyword evidence="2" id="KW-0547">Nucleotide-binding</keyword>
<dbReference type="PROSITE" id="PS51420">
    <property type="entry name" value="RHO"/>
    <property type="match status" value="1"/>
</dbReference>
<dbReference type="InterPro" id="IPR050305">
    <property type="entry name" value="Small_GTPase_Rab"/>
</dbReference>
<sequence length="177" mass="20140">MAKAYDYLFKVILIGDSGTDKVGIMRRFCQPIPYSVSTVGIAFMIQTIELDSKKIKMQLWDTAGSERFHQLAPSYFRGTLGIVVVYDITKRQSFENIVRNYKLQIDRCKSSEAVVLLVGNNCHLNHLRQVSRDEGKQFADQSGFLFFETSSDENINIEQAFVTLAQAIKERVAQRSS</sequence>
<accession>A0AAV4JW00</accession>
<keyword evidence="7" id="KW-1185">Reference proteome</keyword>
<dbReference type="InterPro" id="IPR001806">
    <property type="entry name" value="Small_GTPase"/>
</dbReference>
<dbReference type="SMART" id="SM00175">
    <property type="entry name" value="RAB"/>
    <property type="match status" value="1"/>
</dbReference>
<keyword evidence="4" id="KW-0449">Lipoprotein</keyword>
<dbReference type="GO" id="GO:0003924">
    <property type="term" value="F:GTPase activity"/>
    <property type="evidence" value="ECO:0007669"/>
    <property type="project" value="InterPro"/>
</dbReference>
<keyword evidence="3" id="KW-0342">GTP-binding</keyword>
<dbReference type="NCBIfam" id="TIGR00231">
    <property type="entry name" value="small_GTP"/>
    <property type="match status" value="1"/>
</dbReference>
<dbReference type="PANTHER" id="PTHR47980">
    <property type="entry name" value="LD44762P"/>
    <property type="match status" value="1"/>
</dbReference>
<protein>
    <submittedName>
        <fullName evidence="6">Ras-related protein Rab-8A</fullName>
    </submittedName>
</protein>
<proteinExistence type="inferred from homology"/>
<dbReference type="SUPFAM" id="SSF52540">
    <property type="entry name" value="P-loop containing nucleoside triphosphate hydrolases"/>
    <property type="match status" value="1"/>
</dbReference>
<evidence type="ECO:0000256" key="1">
    <source>
        <dbReference type="ARBA" id="ARBA00006270"/>
    </source>
</evidence>
<keyword evidence="5" id="KW-0636">Prenylation</keyword>
<dbReference type="Proteomes" id="UP000762676">
    <property type="component" value="Unassembled WGS sequence"/>
</dbReference>
<gene>
    <name evidence="6" type="ORF">ElyMa_005195400</name>
</gene>
<evidence type="ECO:0000256" key="4">
    <source>
        <dbReference type="ARBA" id="ARBA00023288"/>
    </source>
</evidence>
<dbReference type="FunFam" id="3.40.50.300:FF:001447">
    <property type="entry name" value="Ras-related protein Rab-1B"/>
    <property type="match status" value="1"/>
</dbReference>
<evidence type="ECO:0000256" key="5">
    <source>
        <dbReference type="ARBA" id="ARBA00023289"/>
    </source>
</evidence>
<reference evidence="6 7" key="1">
    <citation type="journal article" date="2021" name="Elife">
        <title>Chloroplast acquisition without the gene transfer in kleptoplastic sea slugs, Plakobranchus ocellatus.</title>
        <authorList>
            <person name="Maeda T."/>
            <person name="Takahashi S."/>
            <person name="Yoshida T."/>
            <person name="Shimamura S."/>
            <person name="Takaki Y."/>
            <person name="Nagai Y."/>
            <person name="Toyoda A."/>
            <person name="Suzuki Y."/>
            <person name="Arimoto A."/>
            <person name="Ishii H."/>
            <person name="Satoh N."/>
            <person name="Nishiyama T."/>
            <person name="Hasebe M."/>
            <person name="Maruyama T."/>
            <person name="Minagawa J."/>
            <person name="Obokata J."/>
            <person name="Shigenobu S."/>
        </authorList>
    </citation>
    <scope>NUCLEOTIDE SEQUENCE [LARGE SCALE GENOMIC DNA]</scope>
</reference>
<dbReference type="SMART" id="SM00173">
    <property type="entry name" value="RAS"/>
    <property type="match status" value="1"/>
</dbReference>
<organism evidence="6 7">
    <name type="scientific">Elysia marginata</name>
    <dbReference type="NCBI Taxonomy" id="1093978"/>
    <lineage>
        <taxon>Eukaryota</taxon>
        <taxon>Metazoa</taxon>
        <taxon>Spiralia</taxon>
        <taxon>Lophotrochozoa</taxon>
        <taxon>Mollusca</taxon>
        <taxon>Gastropoda</taxon>
        <taxon>Heterobranchia</taxon>
        <taxon>Euthyneura</taxon>
        <taxon>Panpulmonata</taxon>
        <taxon>Sacoglossa</taxon>
        <taxon>Placobranchoidea</taxon>
        <taxon>Plakobranchidae</taxon>
        <taxon>Elysia</taxon>
    </lineage>
</organism>
<dbReference type="SMART" id="SM00174">
    <property type="entry name" value="RHO"/>
    <property type="match status" value="1"/>
</dbReference>
<dbReference type="PRINTS" id="PR00449">
    <property type="entry name" value="RASTRNSFRMNG"/>
</dbReference>
<comment type="similarity">
    <text evidence="1">Belongs to the small GTPase superfamily. Rab family.</text>
</comment>
<evidence type="ECO:0000313" key="6">
    <source>
        <dbReference type="EMBL" id="GFS25895.1"/>
    </source>
</evidence>
<dbReference type="InterPro" id="IPR005225">
    <property type="entry name" value="Small_GTP-bd"/>
</dbReference>
<dbReference type="Gene3D" id="3.40.50.300">
    <property type="entry name" value="P-loop containing nucleotide triphosphate hydrolases"/>
    <property type="match status" value="1"/>
</dbReference>
<evidence type="ECO:0000256" key="2">
    <source>
        <dbReference type="ARBA" id="ARBA00022741"/>
    </source>
</evidence>
<dbReference type="PROSITE" id="PS51421">
    <property type="entry name" value="RAS"/>
    <property type="match status" value="1"/>
</dbReference>
<comment type="caution">
    <text evidence="6">The sequence shown here is derived from an EMBL/GenBank/DDBJ whole genome shotgun (WGS) entry which is preliminary data.</text>
</comment>